<proteinExistence type="predicted"/>
<dbReference type="SUPFAM" id="SSF56672">
    <property type="entry name" value="DNA/RNA polymerases"/>
    <property type="match status" value="1"/>
</dbReference>
<evidence type="ECO:0000313" key="4">
    <source>
        <dbReference type="Proteomes" id="UP000694680"/>
    </source>
</evidence>
<feature type="domain" description="Integrase p58-like C-terminal" evidence="2">
    <location>
        <begin position="133"/>
        <end position="166"/>
    </location>
</feature>
<evidence type="ECO:0000259" key="2">
    <source>
        <dbReference type="Pfam" id="PF22938"/>
    </source>
</evidence>
<dbReference type="InterPro" id="IPR036397">
    <property type="entry name" value="RNaseH_sf"/>
</dbReference>
<dbReference type="InterPro" id="IPR050951">
    <property type="entry name" value="Retrovirus_Pol_polyprotein"/>
</dbReference>
<evidence type="ECO:0000313" key="3">
    <source>
        <dbReference type="Ensembl" id="ENSGWIP00000010916.1"/>
    </source>
</evidence>
<dbReference type="Pfam" id="PF22938">
    <property type="entry name" value="Integrase_p58_C"/>
    <property type="match status" value="1"/>
</dbReference>
<organism evidence="3 4">
    <name type="scientific">Gouania willdenowi</name>
    <name type="common">Blunt-snouted clingfish</name>
    <name type="synonym">Lepadogaster willdenowi</name>
    <dbReference type="NCBI Taxonomy" id="441366"/>
    <lineage>
        <taxon>Eukaryota</taxon>
        <taxon>Metazoa</taxon>
        <taxon>Chordata</taxon>
        <taxon>Craniata</taxon>
        <taxon>Vertebrata</taxon>
        <taxon>Euteleostomi</taxon>
        <taxon>Actinopterygii</taxon>
        <taxon>Neopterygii</taxon>
        <taxon>Teleostei</taxon>
        <taxon>Neoteleostei</taxon>
        <taxon>Acanthomorphata</taxon>
        <taxon>Ovalentaria</taxon>
        <taxon>Blenniimorphae</taxon>
        <taxon>Blenniiformes</taxon>
        <taxon>Gobiesocoidei</taxon>
        <taxon>Gobiesocidae</taxon>
        <taxon>Gobiesocinae</taxon>
        <taxon>Gouania</taxon>
    </lineage>
</organism>
<dbReference type="PANTHER" id="PTHR37984:SF15">
    <property type="entry name" value="INTEGRASE CATALYTIC DOMAIN-CONTAINING PROTEIN"/>
    <property type="match status" value="1"/>
</dbReference>
<reference evidence="3" key="1">
    <citation type="submission" date="2025-08" db="UniProtKB">
        <authorList>
            <consortium name="Ensembl"/>
        </authorList>
    </citation>
    <scope>IDENTIFICATION</scope>
</reference>
<evidence type="ECO:0000256" key="1">
    <source>
        <dbReference type="SAM" id="Coils"/>
    </source>
</evidence>
<protein>
    <recommendedName>
        <fullName evidence="2">Integrase p58-like C-terminal domain-containing protein</fullName>
    </recommendedName>
</protein>
<accession>A0A8C5G2Y2</accession>
<dbReference type="AlphaFoldDB" id="A0A8C5G2Y2"/>
<reference evidence="3" key="2">
    <citation type="submission" date="2025-09" db="UniProtKB">
        <authorList>
            <consortium name="Ensembl"/>
        </authorList>
    </citation>
    <scope>IDENTIFICATION</scope>
</reference>
<name>A0A8C5G2Y2_GOUWI</name>
<sequence length="291" mass="33546">MLQKFVDDSGKDWDRWLPFLLFAYREVPQASTGFSPFELLYGWDVQGPLDLLNSMWTSSKSKASEQGVVQFVLQMRDRLAQYQEEAAENLREAQEKQKRLYDRQARNRSFEPGQRVLLLLPSSNCKLLAKWQGPYVITRRMGPVTYEIHHPEKKKAKQTYHINLLKEWKDPAVPVPNAALLVQAVEKEEDLDVGLVAEVGNRPDLSHLTAELGTQLRQLFYDLPSLFSAKPGKTLLIEHTIRLKDSHPCRQRPYRIPQKLVEKLKVEIETMLQLGVIEPSNSEWCSPVVIV</sequence>
<dbReference type="InterPro" id="IPR054465">
    <property type="entry name" value="Integrase_p58-like_C"/>
</dbReference>
<dbReference type="Ensembl" id="ENSGWIT00000012134.1">
    <property type="protein sequence ID" value="ENSGWIP00000010916.1"/>
    <property type="gene ID" value="ENSGWIG00000006408.1"/>
</dbReference>
<feature type="coiled-coil region" evidence="1">
    <location>
        <begin position="72"/>
        <end position="107"/>
    </location>
</feature>
<dbReference type="PANTHER" id="PTHR37984">
    <property type="entry name" value="PROTEIN CBG26694"/>
    <property type="match status" value="1"/>
</dbReference>
<dbReference type="GO" id="GO:0006259">
    <property type="term" value="P:DNA metabolic process"/>
    <property type="evidence" value="ECO:0007669"/>
    <property type="project" value="UniProtKB-ARBA"/>
</dbReference>
<keyword evidence="1" id="KW-0175">Coiled coil</keyword>
<dbReference type="Gene3D" id="3.30.420.10">
    <property type="entry name" value="Ribonuclease H-like superfamily/Ribonuclease H"/>
    <property type="match status" value="1"/>
</dbReference>
<dbReference type="Proteomes" id="UP000694680">
    <property type="component" value="Unassembled WGS sequence"/>
</dbReference>
<dbReference type="GO" id="GO:0003676">
    <property type="term" value="F:nucleic acid binding"/>
    <property type="evidence" value="ECO:0007669"/>
    <property type="project" value="InterPro"/>
</dbReference>
<keyword evidence="4" id="KW-1185">Reference proteome</keyword>
<dbReference type="InterPro" id="IPR043502">
    <property type="entry name" value="DNA/RNA_pol_sf"/>
</dbReference>
<dbReference type="Gene3D" id="3.10.10.10">
    <property type="entry name" value="HIV Type 1 Reverse Transcriptase, subunit A, domain 1"/>
    <property type="match status" value="1"/>
</dbReference>